<feature type="domain" description="L,D-TPase catalytic" evidence="9">
    <location>
        <begin position="135"/>
        <end position="243"/>
    </location>
</feature>
<dbReference type="AlphaFoldDB" id="A0A0A2DHC3"/>
<evidence type="ECO:0000256" key="3">
    <source>
        <dbReference type="ARBA" id="ARBA00022960"/>
    </source>
</evidence>
<evidence type="ECO:0000256" key="2">
    <source>
        <dbReference type="ARBA" id="ARBA00022679"/>
    </source>
</evidence>
<comment type="caution">
    <text evidence="10">The sequence shown here is derived from an EMBL/GenBank/DDBJ whole genome shotgun (WGS) entry which is preliminary data.</text>
</comment>
<dbReference type="PROSITE" id="PS51318">
    <property type="entry name" value="TAT"/>
    <property type="match status" value="1"/>
</dbReference>
<keyword evidence="5 6" id="KW-0961">Cell wall biogenesis/degradation</keyword>
<dbReference type="InterPro" id="IPR038063">
    <property type="entry name" value="Transpep_catalytic_dom"/>
</dbReference>
<sequence>MTSNNPPSLRRRATAAGVAMLTALSLGAGTASAAPAGPLGSATPDHKAVLDARDNLYNQTNNLPPQLRGPVRQGIDNTANFIAPGALKAREAERARAAAKKRAEAAAAKKRAAAAAAAKKRAAARKANNPCPPSARACVDLKNQVTWLQRNGKRTYGPVRISSGKRGEETPRGSMVVTRKVKDEISREFGNAPMPYSVYFTNNGHAFHEGDPYVMSNGCIHLYHKDAVQYFASLNVGDQVFIF</sequence>
<dbReference type="PANTHER" id="PTHR30582">
    <property type="entry name" value="L,D-TRANSPEPTIDASE"/>
    <property type="match status" value="1"/>
</dbReference>
<reference evidence="10 11" key="1">
    <citation type="submission" date="2014-10" db="EMBL/GenBank/DDBJ databases">
        <title>Whole Genome sequence of Corynebacterium auriscanis strain CIP 106629.</title>
        <authorList>
            <person name="Hassan S.S."/>
            <person name="Jamal S.B."/>
            <person name="Tiwari S."/>
            <person name="Oliveira L.D.C."/>
            <person name="Souza F."/>
            <person name="Mariano D.C."/>
            <person name="Almeida S."/>
            <person name="Dorella F."/>
            <person name="Pereira F."/>
            <person name="Carvalho A."/>
            <person name="Leal C.A."/>
            <person name="Soares S.D.C."/>
            <person name="Figueiredo H.C."/>
            <person name="Silva A."/>
            <person name="Azevedo V.A."/>
        </authorList>
    </citation>
    <scope>NUCLEOTIDE SEQUENCE [LARGE SCALE GENOMIC DNA]</scope>
    <source>
        <strain evidence="10 11">CIP 106629</strain>
    </source>
</reference>
<name>A0A0A2DHC3_9CORY</name>
<keyword evidence="11" id="KW-1185">Reference proteome</keyword>
<dbReference type="GO" id="GO:0071972">
    <property type="term" value="F:peptidoglycan L,D-transpeptidase activity"/>
    <property type="evidence" value="ECO:0007669"/>
    <property type="project" value="TreeGrafter"/>
</dbReference>
<dbReference type="GO" id="GO:0071555">
    <property type="term" value="P:cell wall organization"/>
    <property type="evidence" value="ECO:0007669"/>
    <property type="project" value="UniProtKB-UniRule"/>
</dbReference>
<keyword evidence="8" id="KW-0732">Signal</keyword>
<keyword evidence="4 6" id="KW-0573">Peptidoglycan synthesis</keyword>
<organism evidence="10 11">
    <name type="scientific">Corynebacterium auriscanis</name>
    <dbReference type="NCBI Taxonomy" id="99807"/>
    <lineage>
        <taxon>Bacteria</taxon>
        <taxon>Bacillati</taxon>
        <taxon>Actinomycetota</taxon>
        <taxon>Actinomycetes</taxon>
        <taxon>Mycobacteriales</taxon>
        <taxon>Corynebacteriaceae</taxon>
        <taxon>Corynebacterium</taxon>
    </lineage>
</organism>
<dbReference type="PANTHER" id="PTHR30582:SF33">
    <property type="entry name" value="EXPORTED PROTEIN"/>
    <property type="match status" value="1"/>
</dbReference>
<feature type="active site" description="Proton donor/acceptor" evidence="6">
    <location>
        <position position="208"/>
    </location>
</feature>
<dbReference type="CDD" id="cd16913">
    <property type="entry name" value="YkuD_like"/>
    <property type="match status" value="1"/>
</dbReference>
<gene>
    <name evidence="10" type="ORF">MA47_06365</name>
</gene>
<dbReference type="InterPro" id="IPR050979">
    <property type="entry name" value="LD-transpeptidase"/>
</dbReference>
<dbReference type="GO" id="GO:0016740">
    <property type="term" value="F:transferase activity"/>
    <property type="evidence" value="ECO:0007669"/>
    <property type="project" value="UniProtKB-KW"/>
</dbReference>
<comment type="pathway">
    <text evidence="1 6">Cell wall biogenesis; peptidoglycan biosynthesis.</text>
</comment>
<evidence type="ECO:0000256" key="8">
    <source>
        <dbReference type="SAM" id="SignalP"/>
    </source>
</evidence>
<feature type="chain" id="PRO_5001985891" description="L,D-TPase catalytic domain-containing protein" evidence="8">
    <location>
        <begin position="34"/>
        <end position="243"/>
    </location>
</feature>
<dbReference type="GO" id="GO:0005576">
    <property type="term" value="C:extracellular region"/>
    <property type="evidence" value="ECO:0007669"/>
    <property type="project" value="TreeGrafter"/>
</dbReference>
<evidence type="ECO:0000313" key="11">
    <source>
        <dbReference type="Proteomes" id="UP000030145"/>
    </source>
</evidence>
<evidence type="ECO:0000256" key="6">
    <source>
        <dbReference type="PROSITE-ProRule" id="PRU01373"/>
    </source>
</evidence>
<dbReference type="InterPro" id="IPR006311">
    <property type="entry name" value="TAT_signal"/>
</dbReference>
<dbReference type="EMBL" id="JRVJ01000010">
    <property type="protein sequence ID" value="KGM18580.1"/>
    <property type="molecule type" value="Genomic_DNA"/>
</dbReference>
<dbReference type="InterPro" id="IPR005490">
    <property type="entry name" value="LD_TPept_cat_dom"/>
</dbReference>
<evidence type="ECO:0000313" key="10">
    <source>
        <dbReference type="EMBL" id="KGM18580.1"/>
    </source>
</evidence>
<keyword evidence="3 6" id="KW-0133">Cell shape</keyword>
<dbReference type="SUPFAM" id="SSF141523">
    <property type="entry name" value="L,D-transpeptidase catalytic domain-like"/>
    <property type="match status" value="1"/>
</dbReference>
<dbReference type="GO" id="GO:0018104">
    <property type="term" value="P:peptidoglycan-protein cross-linking"/>
    <property type="evidence" value="ECO:0007669"/>
    <property type="project" value="TreeGrafter"/>
</dbReference>
<evidence type="ECO:0000256" key="4">
    <source>
        <dbReference type="ARBA" id="ARBA00022984"/>
    </source>
</evidence>
<feature type="region of interest" description="Disordered" evidence="7">
    <location>
        <begin position="156"/>
        <end position="175"/>
    </location>
</feature>
<dbReference type="Pfam" id="PF03734">
    <property type="entry name" value="YkuD"/>
    <property type="match status" value="1"/>
</dbReference>
<dbReference type="RefSeq" id="WP_035114462.1">
    <property type="nucleotide sequence ID" value="NZ_CP047046.1"/>
</dbReference>
<keyword evidence="2" id="KW-0808">Transferase</keyword>
<evidence type="ECO:0000259" key="9">
    <source>
        <dbReference type="PROSITE" id="PS52029"/>
    </source>
</evidence>
<dbReference type="GO" id="GO:0008360">
    <property type="term" value="P:regulation of cell shape"/>
    <property type="evidence" value="ECO:0007669"/>
    <property type="project" value="UniProtKB-UniRule"/>
</dbReference>
<dbReference type="GeneID" id="300552181"/>
<protein>
    <recommendedName>
        <fullName evidence="9">L,D-TPase catalytic domain-containing protein</fullName>
    </recommendedName>
</protein>
<dbReference type="PROSITE" id="PS52029">
    <property type="entry name" value="LD_TPASE"/>
    <property type="match status" value="1"/>
</dbReference>
<dbReference type="Proteomes" id="UP000030145">
    <property type="component" value="Unassembled WGS sequence"/>
</dbReference>
<dbReference type="UniPathway" id="UPA00219"/>
<dbReference type="Gene3D" id="2.40.440.10">
    <property type="entry name" value="L,D-transpeptidase catalytic domain-like"/>
    <property type="match status" value="1"/>
</dbReference>
<evidence type="ECO:0000256" key="5">
    <source>
        <dbReference type="ARBA" id="ARBA00023316"/>
    </source>
</evidence>
<feature type="signal peptide" evidence="8">
    <location>
        <begin position="1"/>
        <end position="33"/>
    </location>
</feature>
<evidence type="ECO:0000256" key="7">
    <source>
        <dbReference type="SAM" id="MobiDB-lite"/>
    </source>
</evidence>
<feature type="active site" description="Nucleophile" evidence="6">
    <location>
        <position position="219"/>
    </location>
</feature>
<accession>A0A0A2DHC3</accession>
<evidence type="ECO:0000256" key="1">
    <source>
        <dbReference type="ARBA" id="ARBA00004752"/>
    </source>
</evidence>
<proteinExistence type="predicted"/>